<dbReference type="Pfam" id="PF12733">
    <property type="entry name" value="Cadherin-like"/>
    <property type="match status" value="2"/>
</dbReference>
<dbReference type="Proteomes" id="UP000886743">
    <property type="component" value="Unassembled WGS sequence"/>
</dbReference>
<feature type="domain" description="Cadherin-like beta-sandwich-like" evidence="2">
    <location>
        <begin position="18"/>
        <end position="111"/>
    </location>
</feature>
<sequence>MIGKGVTAPTVPTRMKLSSLTYTLGGGSATSVPDFDAADEGGEYNLTFDQGTTSVTIAAVAEEGGTATIMVGEEEIPDGIIDLTNGSATVKVVVADTESGRIENIYTIDITVEGVNRVTNMSTAATAGVYTENGGYTTEQVPSISGKYAVTDGLIPGTTSRYTSESTTNPRAVSANTNSYFNGATVIRGDRNDRTSSPGGNWANRPYYVGTSGNPDAYNGKDDNGYWLEFTVTSACTVFQTLTGPVNTGGVWPNAPEAPEEWTKNTKANFLLDASSDFYYRHYEAGETVRIPNFGKIGTWVSGEGGTAWYEAPTWFIVWDSTGKVNPAEASDVAKLSSLQYTVADGVATDVPGFDAAAEGGSYNLTLGEGTTSVTITAATQKNGTATVMVDNEAVAGGVIDLTEGAATVKVVVSSESGLVSNAFTINITVEGAEIVNQILNLTEAEPNASTDLQMKADTIVFGTTSPYLLYSVGEANNADGTNTGAAIYGASNSPEFFEGATAIRRNKGDAFGSNNTDAPTAKYWGNPVYSGKDDNGYYLTFEVSSDATVYVVDREGKGWPNKPDDWQTSKYKFGSAGNMTMFYKTFTAGETVQIPNYGWNNSWTTLTSDRAFKDPSFYVVVWGESPETAEPEPEPEPTEVIFEDDFEGYDVNTPISNTVKGWDAIYDNSASFIAVANPDGGQMAQAKALTKMVDDDEDPATPEVDKGQKYPVMHKNVNNIQETLSASEMEAIAIGGKVQIHNTADTKPSHYIELRNTANNDTSKRLTTLSITTDSISFFGTKEVPNVIGSATPDTWIDYTVYIVPGASGEETQFTVVLTGEGLKDADGTPTDRIVATKSQVYNVIADDNAVRVLYNNNIARDDGSYVNLDELKIFATNVPEIEPEPEENAKLSALTYTVDSTTTSVPGFSATDEGGEYAAIELPYGTTSVTVGATRADDNASVTISPENPIAVSSAAETVVTVTVTNGDTTNTFKLTFTVAAQEPQPTEEIFSDDFEAYGLDTALDKATKGWDAVNQTANFTAVTNPAGNGQVAEVKWSADASQETYPSLRKNVGMQAGETYAISGKIRIADAGGRKPSHYVEFRTTPAGGEEIKQITLRINNGMISLLDGNVIGSTPSESTWISYTLYVTPGVAETKIVAEVTGVGLKDVNGNDTDKVVAGITLARPNFVPESGTQTVVTIFNNQMGAESDARIYLDDIVISKGATAPTLSSDTNLSSLKYAPNGSNATDVPGFAEDKTDYGTIELPYGTASVTVTAVTKDANARTSVMVGEDEMAGGVVTVSPDAATDVVVVVTAQDGTKREITMSFTVAEEPEPEPTEIISDLTYATSNTPTLTQIELGVTESYTNADGCVITTASSAEFEGAYVLQKNKGADTPTPSSTAPYYAGAYDGQGDNPYWMTFTMNVPGTVYVADMEGKGWKNRGDWSVDTSGLTFGIWEMTINGSSGRLFSKHFNAGDTVQVPNYGWDESWGDATKRIFTNPSIYLIVPDSNLTKSASLKSLTYTVGDGSAVTVPDFVSGSTATNTFDVTISDMSAAVKVAAEGITNANASISYSANVDTDGTVTFDGNTAQVVVTVKSADGSVTNTYTINFTKNADPMAGAKTYDVPSHEGTTIDILVNPGLTAIRANTGNNEIKPTEPINNLSKFYSDRGDTGADGKTPGMAFTDVGAAIMGATQLINPIGDTPGRTKDEALKAFTGADNEYFRFRANEAGTVYVKFDRDIASYETDPSWTKVVEPSTGLAGMGDWGANGLPDEYVHNYEQYPYYCNMYQNASGDANPANYATRYTVTYYKSFAANEVVTIRTINSTNNQNLITLIQWGEDVPSYNTALASLTYNGISVPNFSADTKDYTIYMPTADAVSIAAVAAESGMNVSYSKQSLTPSAAGDTATITVSNSEGTQTVYTVKAILDATANKVLNLSSASRADVQENLVIGASNGAGGSLAYIDRDNVLYTDGTSTFFEGATYIRSAKDDGNAVYSTKPYFSETYNGKDGNPYWLEFVVSSDCRIFFADTYYNADLTNEGLGMQEFAQPWPNKPEGWITAAPTDDVDIVSTHFQAKTENGSVYYKDFKAGDVVQIPNYGAPSYWADDRAPWDPPVYLIVWGSDIKNPGIDDGGDVGGDTGDEGGIEEGGQDPNPWQ</sequence>
<feature type="domain" description="Cadherin-like beta-sandwich-like" evidence="2">
    <location>
        <begin position="351"/>
        <end position="429"/>
    </location>
</feature>
<dbReference type="Gene3D" id="2.60.120.260">
    <property type="entry name" value="Galactose-binding domain-like"/>
    <property type="match status" value="1"/>
</dbReference>
<dbReference type="EMBL" id="DVOF01000188">
    <property type="protein sequence ID" value="HIV03198.1"/>
    <property type="molecule type" value="Genomic_DNA"/>
</dbReference>
<evidence type="ECO:0000313" key="3">
    <source>
        <dbReference type="EMBL" id="HIV03198.1"/>
    </source>
</evidence>
<organism evidence="3 4">
    <name type="scientific">Candidatus Aphodoplasma excrementigallinarum</name>
    <dbReference type="NCBI Taxonomy" id="2840673"/>
    <lineage>
        <taxon>Bacteria</taxon>
        <taxon>Bacillati</taxon>
        <taxon>Bacillota</taxon>
        <taxon>Clostridia</taxon>
        <taxon>Eubacteriales</taxon>
        <taxon>Candidatus Aphodoplasma</taxon>
    </lineage>
</organism>
<reference evidence="3" key="1">
    <citation type="submission" date="2020-10" db="EMBL/GenBank/DDBJ databases">
        <authorList>
            <person name="Gilroy R."/>
        </authorList>
    </citation>
    <scope>NUCLEOTIDE SEQUENCE</scope>
    <source>
        <strain evidence="3">4920</strain>
    </source>
</reference>
<protein>
    <submittedName>
        <fullName evidence="3">Cadherin-like beta sandwich domain-containing protein</fullName>
    </submittedName>
</protein>
<feature type="region of interest" description="Disordered" evidence="1">
    <location>
        <begin position="2113"/>
        <end position="2142"/>
    </location>
</feature>
<gene>
    <name evidence="3" type="ORF">IAC74_06445</name>
</gene>
<evidence type="ECO:0000259" key="2">
    <source>
        <dbReference type="Pfam" id="PF12733"/>
    </source>
</evidence>
<proteinExistence type="predicted"/>
<comment type="caution">
    <text evidence="3">The sequence shown here is derived from an EMBL/GenBank/DDBJ whole genome shotgun (WGS) entry which is preliminary data.</text>
</comment>
<accession>A0A9D1NIR4</accession>
<evidence type="ECO:0000313" key="4">
    <source>
        <dbReference type="Proteomes" id="UP000886743"/>
    </source>
</evidence>
<evidence type="ECO:0000256" key="1">
    <source>
        <dbReference type="SAM" id="MobiDB-lite"/>
    </source>
</evidence>
<feature type="compositionally biased region" description="Acidic residues" evidence="1">
    <location>
        <begin position="2125"/>
        <end position="2135"/>
    </location>
</feature>
<reference evidence="3" key="2">
    <citation type="journal article" date="2021" name="PeerJ">
        <title>Extensive microbial diversity within the chicken gut microbiome revealed by metagenomics and culture.</title>
        <authorList>
            <person name="Gilroy R."/>
            <person name="Ravi A."/>
            <person name="Getino M."/>
            <person name="Pursley I."/>
            <person name="Horton D.L."/>
            <person name="Alikhan N.F."/>
            <person name="Baker D."/>
            <person name="Gharbi K."/>
            <person name="Hall N."/>
            <person name="Watson M."/>
            <person name="Adriaenssens E.M."/>
            <person name="Foster-Nyarko E."/>
            <person name="Jarju S."/>
            <person name="Secka A."/>
            <person name="Antonio M."/>
            <person name="Oren A."/>
            <person name="Chaudhuri R.R."/>
            <person name="La Ragione R."/>
            <person name="Hildebrand F."/>
            <person name="Pallen M.J."/>
        </authorList>
    </citation>
    <scope>NUCLEOTIDE SEQUENCE</scope>
    <source>
        <strain evidence="3">4920</strain>
    </source>
</reference>
<dbReference type="InterPro" id="IPR025883">
    <property type="entry name" value="Cadherin-like_domain"/>
</dbReference>
<name>A0A9D1NIR4_9FIRM</name>